<evidence type="ECO:0000313" key="3">
    <source>
        <dbReference type="Proteomes" id="UP000694308"/>
    </source>
</evidence>
<reference evidence="2" key="1">
    <citation type="submission" date="2020-12" db="EMBL/GenBank/DDBJ databases">
        <title>Clostridium thailandense sp. nov., a novel acetogenic bacterium isolated from peat land soil in Thailand.</title>
        <authorList>
            <person name="Chaikitkaew S."/>
            <person name="Birkeland N.K."/>
        </authorList>
    </citation>
    <scope>NUCLEOTIDE SEQUENCE</scope>
    <source>
        <strain evidence="2">PL3</strain>
    </source>
</reference>
<dbReference type="InterPro" id="IPR025877">
    <property type="entry name" value="MobA-like_NTP_Trfase"/>
</dbReference>
<accession>A0A949TUN5</accession>
<protein>
    <submittedName>
        <fullName evidence="2">Nucleotidyltransferase family protein</fullName>
    </submittedName>
</protein>
<dbReference type="Pfam" id="PF12804">
    <property type="entry name" value="NTP_transf_3"/>
    <property type="match status" value="1"/>
</dbReference>
<evidence type="ECO:0000259" key="1">
    <source>
        <dbReference type="Pfam" id="PF12804"/>
    </source>
</evidence>
<dbReference type="PANTHER" id="PTHR43777">
    <property type="entry name" value="MOLYBDENUM COFACTOR CYTIDYLYLTRANSFERASE"/>
    <property type="match status" value="1"/>
</dbReference>
<dbReference type="AlphaFoldDB" id="A0A949TUN5"/>
<dbReference type="EMBL" id="JAEEGC010000008">
    <property type="protein sequence ID" value="MBV7271735.1"/>
    <property type="molecule type" value="Genomic_DNA"/>
</dbReference>
<keyword evidence="3" id="KW-1185">Reference proteome</keyword>
<dbReference type="CDD" id="cd04182">
    <property type="entry name" value="GT_2_like_f"/>
    <property type="match status" value="1"/>
</dbReference>
<feature type="domain" description="MobA-like NTP transferase" evidence="1">
    <location>
        <begin position="5"/>
        <end position="167"/>
    </location>
</feature>
<organism evidence="2 3">
    <name type="scientific">Clostridium thailandense</name>
    <dbReference type="NCBI Taxonomy" id="2794346"/>
    <lineage>
        <taxon>Bacteria</taxon>
        <taxon>Bacillati</taxon>
        <taxon>Bacillota</taxon>
        <taxon>Clostridia</taxon>
        <taxon>Eubacteriales</taxon>
        <taxon>Clostridiaceae</taxon>
        <taxon>Clostridium</taxon>
    </lineage>
</organism>
<sequence length="211" mass="23947">MKVNGIILAAGLSSRMKAFKPLLKLKEKTIIEHSIDSMFNAGVSQVIVVLGYRAEEVEAFLSGKYNSSRLIFIQNRRYSETDMLTSIKIGISVLNTCDAFYILPGDMPAIHISTFTVLKEAMCRTDAMVAFPTIDGKRKHPPLISWNCIDFILNFNGEGGLREVWKQFEGLMVTAPVEDFGCMLDADTKLDYDRLLHYMDREIYLKQLTYI</sequence>
<proteinExistence type="predicted"/>
<name>A0A949TUN5_9CLOT</name>
<evidence type="ECO:0000313" key="2">
    <source>
        <dbReference type="EMBL" id="MBV7271735.1"/>
    </source>
</evidence>
<dbReference type="Proteomes" id="UP000694308">
    <property type="component" value="Unassembled WGS sequence"/>
</dbReference>
<dbReference type="RefSeq" id="WP_218318774.1">
    <property type="nucleotide sequence ID" value="NZ_JAEEGC010000008.1"/>
</dbReference>
<dbReference type="GO" id="GO:0016740">
    <property type="term" value="F:transferase activity"/>
    <property type="evidence" value="ECO:0007669"/>
    <property type="project" value="UniProtKB-ARBA"/>
</dbReference>
<gene>
    <name evidence="2" type="ORF">I6U48_02250</name>
</gene>
<dbReference type="PANTHER" id="PTHR43777:SF1">
    <property type="entry name" value="MOLYBDENUM COFACTOR CYTIDYLYLTRANSFERASE"/>
    <property type="match status" value="1"/>
</dbReference>
<comment type="caution">
    <text evidence="2">The sequence shown here is derived from an EMBL/GenBank/DDBJ whole genome shotgun (WGS) entry which is preliminary data.</text>
</comment>